<dbReference type="InterPro" id="IPR011050">
    <property type="entry name" value="Pectin_lyase_fold/virulence"/>
</dbReference>
<dbReference type="InterPro" id="IPR039448">
    <property type="entry name" value="Beta_helix"/>
</dbReference>
<evidence type="ECO:0000313" key="2">
    <source>
        <dbReference type="EMBL" id="UOQ68223.1"/>
    </source>
</evidence>
<dbReference type="EMBL" id="CP095061">
    <property type="protein sequence ID" value="UOQ68223.1"/>
    <property type="molecule type" value="Genomic_DNA"/>
</dbReference>
<dbReference type="Gene3D" id="2.160.20.10">
    <property type="entry name" value="Single-stranded right-handed beta-helix, Pectin lyase-like"/>
    <property type="match status" value="1"/>
</dbReference>
<protein>
    <submittedName>
        <fullName evidence="2">Right-handed parallel beta-helix repeat-containing protein</fullName>
    </submittedName>
</protein>
<gene>
    <name evidence="2" type="ORF">MUN86_10440</name>
</gene>
<accession>A0ABY4GBL8</accession>
<proteinExistence type="predicted"/>
<dbReference type="Proteomes" id="UP000830401">
    <property type="component" value="Chromosome"/>
</dbReference>
<dbReference type="Pfam" id="PF13229">
    <property type="entry name" value="Beta_helix"/>
    <property type="match status" value="1"/>
</dbReference>
<dbReference type="RefSeq" id="WP_245125037.1">
    <property type="nucleotide sequence ID" value="NZ_CP095061.1"/>
</dbReference>
<name>A0ABY4GBL8_9BACT</name>
<evidence type="ECO:0000259" key="1">
    <source>
        <dbReference type="Pfam" id="PF13229"/>
    </source>
</evidence>
<dbReference type="InterPro" id="IPR012334">
    <property type="entry name" value="Pectin_lyas_fold"/>
</dbReference>
<evidence type="ECO:0000313" key="3">
    <source>
        <dbReference type="Proteomes" id="UP000830401"/>
    </source>
</evidence>
<keyword evidence="3" id="KW-1185">Reference proteome</keyword>
<organism evidence="2 3">
    <name type="scientific">Hymenobacter volaticus</name>
    <dbReference type="NCBI Taxonomy" id="2932254"/>
    <lineage>
        <taxon>Bacteria</taxon>
        <taxon>Pseudomonadati</taxon>
        <taxon>Bacteroidota</taxon>
        <taxon>Cytophagia</taxon>
        <taxon>Cytophagales</taxon>
        <taxon>Hymenobacteraceae</taxon>
        <taxon>Hymenobacter</taxon>
    </lineage>
</organism>
<dbReference type="SUPFAM" id="SSF51126">
    <property type="entry name" value="Pectin lyase-like"/>
    <property type="match status" value="1"/>
</dbReference>
<reference evidence="2" key="1">
    <citation type="submission" date="2022-04" db="EMBL/GenBank/DDBJ databases">
        <title>Hymenobacter sp. isolated from the air.</title>
        <authorList>
            <person name="Won M."/>
            <person name="Lee C.-M."/>
            <person name="Woen H.-Y."/>
            <person name="Kwon S.-W."/>
        </authorList>
    </citation>
    <scope>NUCLEOTIDE SEQUENCE</scope>
    <source>
        <strain evidence="2">5420S-77</strain>
    </source>
</reference>
<sequence>MSFSASAKTYYVSATGNDSDAGTSIKKAWKSIEKVNNASFKAGDQILFEGGRGFEGAIWVRSFIQGSAAQPLIFGSYGASRARIISGSTYGFYAENTGGIELHNLEFIGSGQLTNTNSGVVFHLDLANTHLQHVVLDNLSVQGYRDRGISIGSANGSSGYDQVRVTRCVMSANGEAGLGSYAQVLAAHHDWYIGSCQAFDNTGRADITTTHTGSGIVLSGVDGALIERCEAHHNGALNANANGGPVGIWGWNCNNLVIQYCESHHNQTGTTKDGGGFDLDGGCTNSVLQYNYSHDNDGPGYLVAQYEGAPLSTT</sequence>
<feature type="domain" description="Right handed beta helix" evidence="1">
    <location>
        <begin position="209"/>
        <end position="304"/>
    </location>
</feature>